<dbReference type="PANTHER" id="PTHR40032:SF1">
    <property type="entry name" value="EXPORTED PROTEIN"/>
    <property type="match status" value="1"/>
</dbReference>
<evidence type="ECO:0000259" key="1">
    <source>
        <dbReference type="Pfam" id="PF12671"/>
    </source>
</evidence>
<evidence type="ECO:0000313" key="3">
    <source>
        <dbReference type="Proteomes" id="UP000294937"/>
    </source>
</evidence>
<dbReference type="AlphaFoldDB" id="A0A4V2UVR7"/>
<dbReference type="Pfam" id="PF12671">
    <property type="entry name" value="Amidase_6"/>
    <property type="match status" value="1"/>
</dbReference>
<dbReference type="EMBL" id="SMAG01000001">
    <property type="protein sequence ID" value="TCS96827.1"/>
    <property type="molecule type" value="Genomic_DNA"/>
</dbReference>
<accession>A0A4V2UVR7</accession>
<gene>
    <name evidence="2" type="ORF">EDD58_101469</name>
</gene>
<organism evidence="2 3">
    <name type="scientific">Hazenella coriacea</name>
    <dbReference type="NCBI Taxonomy" id="1179467"/>
    <lineage>
        <taxon>Bacteria</taxon>
        <taxon>Bacillati</taxon>
        <taxon>Bacillota</taxon>
        <taxon>Bacilli</taxon>
        <taxon>Bacillales</taxon>
        <taxon>Thermoactinomycetaceae</taxon>
        <taxon>Hazenella</taxon>
    </lineage>
</organism>
<dbReference type="InterPro" id="IPR024301">
    <property type="entry name" value="Amidase_6"/>
</dbReference>
<keyword evidence="3" id="KW-1185">Reference proteome</keyword>
<sequence>MDQKKRLNQTITLVGSHYNRQKAVQYADTYWNSYNPQYQRFEDDCTSFISQCLFAGGIPMVFTKNRNTGWWYRRVDGKRDSWSFSWSVANSLYNYLLAKRSTGLQTVKVEDAKQLELGDVICYDWEGDGRWNHNVIVTRFDDQGDPLVNAHTFNSRHRHWYYQDSPAWTTQTRYAFFHIV</sequence>
<proteinExistence type="predicted"/>
<dbReference type="RefSeq" id="WP_165875756.1">
    <property type="nucleotide sequence ID" value="NZ_SMAG01000001.1"/>
</dbReference>
<name>A0A4V2UVR7_9BACL</name>
<dbReference type="Proteomes" id="UP000294937">
    <property type="component" value="Unassembled WGS sequence"/>
</dbReference>
<dbReference type="PANTHER" id="PTHR40032">
    <property type="entry name" value="EXPORTED PROTEIN-RELATED"/>
    <property type="match status" value="1"/>
</dbReference>
<protein>
    <submittedName>
        <fullName evidence="2">Putative amidase-like protein</fullName>
    </submittedName>
</protein>
<reference evidence="2 3" key="1">
    <citation type="submission" date="2019-03" db="EMBL/GenBank/DDBJ databases">
        <title>Genomic Encyclopedia of Type Strains, Phase IV (KMG-IV): sequencing the most valuable type-strain genomes for metagenomic binning, comparative biology and taxonomic classification.</title>
        <authorList>
            <person name="Goeker M."/>
        </authorList>
    </citation>
    <scope>NUCLEOTIDE SEQUENCE [LARGE SCALE GENOMIC DNA]</scope>
    <source>
        <strain evidence="2 3">DSM 45707</strain>
    </source>
</reference>
<feature type="domain" description="Putative amidase" evidence="1">
    <location>
        <begin position="18"/>
        <end position="161"/>
    </location>
</feature>
<evidence type="ECO:0000313" key="2">
    <source>
        <dbReference type="EMBL" id="TCS96827.1"/>
    </source>
</evidence>
<comment type="caution">
    <text evidence="2">The sequence shown here is derived from an EMBL/GenBank/DDBJ whole genome shotgun (WGS) entry which is preliminary data.</text>
</comment>